<dbReference type="EMBL" id="VUJX02000005">
    <property type="protein sequence ID" value="KAL0936756.1"/>
    <property type="molecule type" value="Genomic_DNA"/>
</dbReference>
<evidence type="ECO:0000313" key="1">
    <source>
        <dbReference type="EMBL" id="KAL0936756.1"/>
    </source>
</evidence>
<evidence type="ECO:0000313" key="2">
    <source>
        <dbReference type="Proteomes" id="UP000805649"/>
    </source>
</evidence>
<name>A0ACC3YZ55_COLTU</name>
<comment type="caution">
    <text evidence="1">The sequence shown here is derived from an EMBL/GenBank/DDBJ whole genome shotgun (WGS) entry which is preliminary data.</text>
</comment>
<proteinExistence type="predicted"/>
<reference evidence="1 2" key="1">
    <citation type="journal article" date="2020" name="Phytopathology">
        <title>Genome Sequence Resources of Colletotrichum truncatum, C. plurivorum, C. musicola, and C. sojae: Four Species Pathogenic to Soybean (Glycine max).</title>
        <authorList>
            <person name="Rogerio F."/>
            <person name="Boufleur T.R."/>
            <person name="Ciampi-Guillardi M."/>
            <person name="Sukno S.A."/>
            <person name="Thon M.R."/>
            <person name="Massola Junior N.S."/>
            <person name="Baroncelli R."/>
        </authorList>
    </citation>
    <scope>NUCLEOTIDE SEQUENCE [LARGE SCALE GENOMIC DNA]</scope>
    <source>
        <strain evidence="1 2">CMES1059</strain>
    </source>
</reference>
<protein>
    <submittedName>
        <fullName evidence="1">MFS multidrug transporter</fullName>
    </submittedName>
</protein>
<organism evidence="1 2">
    <name type="scientific">Colletotrichum truncatum</name>
    <name type="common">Anthracnose fungus</name>
    <name type="synonym">Colletotrichum capsici</name>
    <dbReference type="NCBI Taxonomy" id="5467"/>
    <lineage>
        <taxon>Eukaryota</taxon>
        <taxon>Fungi</taxon>
        <taxon>Dikarya</taxon>
        <taxon>Ascomycota</taxon>
        <taxon>Pezizomycotina</taxon>
        <taxon>Sordariomycetes</taxon>
        <taxon>Hypocreomycetidae</taxon>
        <taxon>Glomerellales</taxon>
        <taxon>Glomerellaceae</taxon>
        <taxon>Colletotrichum</taxon>
        <taxon>Colletotrichum truncatum species complex</taxon>
    </lineage>
</organism>
<gene>
    <name evidence="1" type="ORF">CTRU02_208971</name>
</gene>
<dbReference type="Proteomes" id="UP000805649">
    <property type="component" value="Unassembled WGS sequence"/>
</dbReference>
<accession>A0ACC3YZ55</accession>
<sequence>MGSTGDSKTSPATAKNTTAVGFKLQDPPRAIYGWRLHFCMLGLSLALLLSAMETTIIATTLTTIGADFNEYSNVGWVVTAYLVTNSGFILTYAKLTDIVGQRNVLVFALLWFTVFSGLCAAAQSMSLTHLIIFRALQGVGGSGIFSIVFVCLIDICPARFLGPYSAVVSSVFALASILGPILGGVISDTGDWKWVFLLNVPGSAVAGAIIIASFPADETIVWDKSIWRRIDVLGSLLSIGSAVMLLYGLQTGGTEHPWNDARIIGTIVAGAFTVVLFFLYEWVLQRSPQAIIEPVLPLRLLKNPRIACLLLTAFFQGCVFFPAIVNLPQLNQIVHLNSAAISGVRILPLLLLSSLGSMLSGILLSKTIRFGWQTILLGAIIASLGMGLFIELPFSEGLLARSYGYQVILGAGLGIMMPAFMILGRAEVEDRDNAVIMGALNTVRTMGGCIALSVCSAILHNEVPKRLHDLPENVVGSLLSSPTSALGQMDRETANVVRRTYNDVYRLQWSAVTVLAAIQLLFAVPPLFLAGKPTTPDPDGRTTTSSANERSAEQSVSKSDI</sequence>
<keyword evidence="2" id="KW-1185">Reference proteome</keyword>